<evidence type="ECO:0000313" key="3">
    <source>
        <dbReference type="Proteomes" id="UP001168972"/>
    </source>
</evidence>
<reference evidence="2" key="1">
    <citation type="journal article" date="2023" name="bioRxiv">
        <title>Scaffold-level genome assemblies of two parasitoid biocontrol wasps reveal the parthenogenesis mechanism and an associated novel virus.</title>
        <authorList>
            <person name="Inwood S."/>
            <person name="Skelly J."/>
            <person name="Guhlin J."/>
            <person name="Harrop T."/>
            <person name="Goldson S."/>
            <person name="Dearden P."/>
        </authorList>
    </citation>
    <scope>NUCLEOTIDE SEQUENCE</scope>
    <source>
        <strain evidence="2">Lincoln</strain>
        <tissue evidence="2">Whole body</tissue>
    </source>
</reference>
<dbReference type="Proteomes" id="UP001168972">
    <property type="component" value="Unassembled WGS sequence"/>
</dbReference>
<keyword evidence="3" id="KW-1185">Reference proteome</keyword>
<protein>
    <submittedName>
        <fullName evidence="2">Uncharacterized protein</fullName>
    </submittedName>
</protein>
<reference evidence="2" key="2">
    <citation type="submission" date="2023-03" db="EMBL/GenBank/DDBJ databases">
        <authorList>
            <person name="Inwood S.N."/>
            <person name="Skelly J.G."/>
            <person name="Guhlin J."/>
            <person name="Harrop T.W.R."/>
            <person name="Goldson S.G."/>
            <person name="Dearden P.K."/>
        </authorList>
    </citation>
    <scope>NUCLEOTIDE SEQUENCE</scope>
    <source>
        <strain evidence="2">Lincoln</strain>
        <tissue evidence="2">Whole body</tissue>
    </source>
</reference>
<accession>A0AA39KGV2</accession>
<dbReference type="AlphaFoldDB" id="A0AA39KGV2"/>
<proteinExistence type="predicted"/>
<gene>
    <name evidence="2" type="ORF">PV327_008265</name>
</gene>
<comment type="caution">
    <text evidence="2">The sequence shown here is derived from an EMBL/GenBank/DDBJ whole genome shotgun (WGS) entry which is preliminary data.</text>
</comment>
<evidence type="ECO:0000256" key="1">
    <source>
        <dbReference type="SAM" id="MobiDB-lite"/>
    </source>
</evidence>
<dbReference type="EMBL" id="JAQQBR010001834">
    <property type="protein sequence ID" value="KAK0161860.1"/>
    <property type="molecule type" value="Genomic_DNA"/>
</dbReference>
<feature type="region of interest" description="Disordered" evidence="1">
    <location>
        <begin position="49"/>
        <end position="68"/>
    </location>
</feature>
<feature type="compositionally biased region" description="Basic and acidic residues" evidence="1">
    <location>
        <begin position="51"/>
        <end position="68"/>
    </location>
</feature>
<sequence>MGWDKRRLGLESSIQLAILSRECTELKGEEEETGLAYIERRSGISAAVMGNKEKQKGCKDADKDIENS</sequence>
<evidence type="ECO:0000313" key="2">
    <source>
        <dbReference type="EMBL" id="KAK0161860.1"/>
    </source>
</evidence>
<organism evidence="2 3">
    <name type="scientific">Microctonus hyperodae</name>
    <name type="common">Parasitoid wasp</name>
    <dbReference type="NCBI Taxonomy" id="165561"/>
    <lineage>
        <taxon>Eukaryota</taxon>
        <taxon>Metazoa</taxon>
        <taxon>Ecdysozoa</taxon>
        <taxon>Arthropoda</taxon>
        <taxon>Hexapoda</taxon>
        <taxon>Insecta</taxon>
        <taxon>Pterygota</taxon>
        <taxon>Neoptera</taxon>
        <taxon>Endopterygota</taxon>
        <taxon>Hymenoptera</taxon>
        <taxon>Apocrita</taxon>
        <taxon>Ichneumonoidea</taxon>
        <taxon>Braconidae</taxon>
        <taxon>Euphorinae</taxon>
        <taxon>Microctonus</taxon>
    </lineage>
</organism>
<name>A0AA39KGV2_MICHY</name>